<sequence length="88" mass="10200">MNTKKAVKKPYSVVLELNDQEYKAQGDTLLEAIRGLQVNDFRTEGLLIAYKGKLKAERKFPNIFKLKRLFTNKTLQIIVAKNLELMMK</sequence>
<proteinExistence type="predicted"/>
<name>A0A6H2A091_9ZZZZ</name>
<accession>A0A6H2A091</accession>
<gene>
    <name evidence="1" type="ORF">TM448A03131_0006</name>
</gene>
<dbReference type="AlphaFoldDB" id="A0A6H2A091"/>
<protein>
    <submittedName>
        <fullName evidence="1">Uncharacterized protein</fullName>
    </submittedName>
</protein>
<reference evidence="1" key="1">
    <citation type="submission" date="2020-03" db="EMBL/GenBank/DDBJ databases">
        <title>The deep terrestrial virosphere.</title>
        <authorList>
            <person name="Holmfeldt K."/>
            <person name="Nilsson E."/>
            <person name="Simone D."/>
            <person name="Lopez-Fernandez M."/>
            <person name="Wu X."/>
            <person name="de Brujin I."/>
            <person name="Lundin D."/>
            <person name="Andersson A."/>
            <person name="Bertilsson S."/>
            <person name="Dopson M."/>
        </authorList>
    </citation>
    <scope>NUCLEOTIDE SEQUENCE</scope>
    <source>
        <strain evidence="1">TM448A03131</strain>
    </source>
</reference>
<organism evidence="1">
    <name type="scientific">viral metagenome</name>
    <dbReference type="NCBI Taxonomy" id="1070528"/>
    <lineage>
        <taxon>unclassified sequences</taxon>
        <taxon>metagenomes</taxon>
        <taxon>organismal metagenomes</taxon>
    </lineage>
</organism>
<dbReference type="EMBL" id="MT144384">
    <property type="protein sequence ID" value="QJA52987.1"/>
    <property type="molecule type" value="Genomic_DNA"/>
</dbReference>
<evidence type="ECO:0000313" key="1">
    <source>
        <dbReference type="EMBL" id="QJA52987.1"/>
    </source>
</evidence>